<evidence type="ECO:0000313" key="2">
    <source>
        <dbReference type="Proteomes" id="UP000233180"/>
    </source>
</evidence>
<dbReference type="Ensembl" id="ENSRBIT00000032740.1">
    <property type="protein sequence ID" value="ENSRBIP00000009127.1"/>
    <property type="gene ID" value="ENSRBIG00000028443.1"/>
</dbReference>
<reference evidence="1" key="2">
    <citation type="submission" date="2025-08" db="UniProtKB">
        <authorList>
            <consortium name="Ensembl"/>
        </authorList>
    </citation>
    <scope>IDENTIFICATION</scope>
</reference>
<evidence type="ECO:0000313" key="1">
    <source>
        <dbReference type="Ensembl" id="ENSRBIP00000009127.1"/>
    </source>
</evidence>
<name>A0A2K6KCZ1_RHIBE</name>
<protein>
    <submittedName>
        <fullName evidence="1">Uncharacterized protein</fullName>
    </submittedName>
</protein>
<reference evidence="1 2" key="1">
    <citation type="submission" date="2016-06" db="EMBL/GenBank/DDBJ databases">
        <title>Genome of Rhinopithecus bieti.</title>
        <authorList>
            <person name="Wu"/>
            <person name="C.-I. and Zhang"/>
            <person name="Y."/>
        </authorList>
    </citation>
    <scope>NUCLEOTIDE SEQUENCE</scope>
</reference>
<reference evidence="1" key="3">
    <citation type="submission" date="2025-09" db="UniProtKB">
        <authorList>
            <consortium name="Ensembl"/>
        </authorList>
    </citation>
    <scope>IDENTIFICATION</scope>
</reference>
<keyword evidence="2" id="KW-1185">Reference proteome</keyword>
<dbReference type="GeneTree" id="ENSGT00910000148113"/>
<dbReference type="AlphaFoldDB" id="A0A2K6KCZ1"/>
<accession>A0A2K6KCZ1</accession>
<dbReference type="OMA" id="CYILRCG"/>
<proteinExistence type="predicted"/>
<organism evidence="1 2">
    <name type="scientific">Rhinopithecus bieti</name>
    <name type="common">Black snub-nosed monkey</name>
    <name type="synonym">Pygathrix bieti</name>
    <dbReference type="NCBI Taxonomy" id="61621"/>
    <lineage>
        <taxon>Eukaryota</taxon>
        <taxon>Metazoa</taxon>
        <taxon>Chordata</taxon>
        <taxon>Craniata</taxon>
        <taxon>Vertebrata</taxon>
        <taxon>Euteleostomi</taxon>
        <taxon>Mammalia</taxon>
        <taxon>Eutheria</taxon>
        <taxon>Euarchontoglires</taxon>
        <taxon>Primates</taxon>
        <taxon>Haplorrhini</taxon>
        <taxon>Catarrhini</taxon>
        <taxon>Cercopithecidae</taxon>
        <taxon>Colobinae</taxon>
        <taxon>Rhinopithecus</taxon>
    </lineage>
</organism>
<dbReference type="Proteomes" id="UP000233180">
    <property type="component" value="Unassembled WGS sequence"/>
</dbReference>
<sequence>MEIPHYAYVFTTDRHLGWYILATMNNHLAKHCGACLQSQLCKRLRQEDHLSPGFQGQLGQHSETSSLKTVIGPLAPSCHLQW</sequence>